<dbReference type="InterPro" id="IPR014770">
    <property type="entry name" value="Munc13_1"/>
</dbReference>
<dbReference type="EMBL" id="CP045910">
    <property type="protein sequence ID" value="QQP31402.1"/>
    <property type="molecule type" value="Genomic_DNA"/>
</dbReference>
<reference evidence="4" key="1">
    <citation type="submission" date="2021-01" db="EMBL/GenBank/DDBJ databases">
        <title>Caligus Genome Assembly.</title>
        <authorList>
            <person name="Gallardo-Escarate C."/>
        </authorList>
    </citation>
    <scope>NUCLEOTIDE SEQUENCE [LARGE SCALE GENOMIC DNA]</scope>
</reference>
<protein>
    <submittedName>
        <fullName evidence="3">Protein unc13 -like protein Dlike</fullName>
    </submittedName>
</protein>
<organism evidence="3 4">
    <name type="scientific">Caligus rogercresseyi</name>
    <name type="common">Sea louse</name>
    <dbReference type="NCBI Taxonomy" id="217165"/>
    <lineage>
        <taxon>Eukaryota</taxon>
        <taxon>Metazoa</taxon>
        <taxon>Ecdysozoa</taxon>
        <taxon>Arthropoda</taxon>
        <taxon>Crustacea</taxon>
        <taxon>Multicrustacea</taxon>
        <taxon>Hexanauplia</taxon>
        <taxon>Copepoda</taxon>
        <taxon>Siphonostomatoida</taxon>
        <taxon>Caligidae</taxon>
        <taxon>Caligus</taxon>
    </lineage>
</organism>
<dbReference type="Gene3D" id="1.10.357.50">
    <property type="match status" value="1"/>
</dbReference>
<accession>A0A7T8GK58</accession>
<dbReference type="GO" id="GO:0006887">
    <property type="term" value="P:exocytosis"/>
    <property type="evidence" value="ECO:0007669"/>
    <property type="project" value="UniProtKB-KW"/>
</dbReference>
<evidence type="ECO:0000259" key="2">
    <source>
        <dbReference type="PROSITE" id="PS51258"/>
    </source>
</evidence>
<dbReference type="AlphaFoldDB" id="A0A7T8GK58"/>
<evidence type="ECO:0000313" key="3">
    <source>
        <dbReference type="EMBL" id="QQP31402.1"/>
    </source>
</evidence>
<dbReference type="PANTHER" id="PTHR45999">
    <property type="entry name" value="UNC-13-4A, ISOFORM B"/>
    <property type="match status" value="1"/>
</dbReference>
<evidence type="ECO:0000256" key="1">
    <source>
        <dbReference type="ARBA" id="ARBA00022483"/>
    </source>
</evidence>
<keyword evidence="1" id="KW-0268">Exocytosis</keyword>
<evidence type="ECO:0000313" key="4">
    <source>
        <dbReference type="Proteomes" id="UP000595437"/>
    </source>
</evidence>
<dbReference type="GO" id="GO:0099503">
    <property type="term" value="C:secretory vesicle"/>
    <property type="evidence" value="ECO:0007669"/>
    <property type="project" value="TreeGrafter"/>
</dbReference>
<dbReference type="InterPro" id="IPR052095">
    <property type="entry name" value="UNC-13_domain"/>
</dbReference>
<feature type="non-terminal residue" evidence="3">
    <location>
        <position position="1"/>
    </location>
</feature>
<feature type="non-terminal residue" evidence="3">
    <location>
        <position position="80"/>
    </location>
</feature>
<proteinExistence type="predicted"/>
<sequence length="80" mass="9424">RDSPLRNCHVWFHKGVARWLDIALYKAMQRIIKAPVDELVKHSSSAVDIRTVLIQIKTFWKQLNWPDVEASYTYISKILD</sequence>
<dbReference type="OrthoDB" id="6375485at2759"/>
<dbReference type="Proteomes" id="UP000595437">
    <property type="component" value="Chromosome 21"/>
</dbReference>
<dbReference type="PANTHER" id="PTHR45999:SF2">
    <property type="entry name" value="PROTEIN UNC-13 HOMOLOG 4B"/>
    <property type="match status" value="1"/>
</dbReference>
<gene>
    <name evidence="3" type="ORF">FKW44_025000</name>
</gene>
<feature type="domain" description="MHD1" evidence="2">
    <location>
        <begin position="1"/>
        <end position="80"/>
    </location>
</feature>
<name>A0A7T8GK58_CALRO</name>
<keyword evidence="4" id="KW-1185">Reference proteome</keyword>
<dbReference type="PROSITE" id="PS51258">
    <property type="entry name" value="MHD1"/>
    <property type="match status" value="1"/>
</dbReference>